<dbReference type="GO" id="GO:0046872">
    <property type="term" value="F:metal ion binding"/>
    <property type="evidence" value="ECO:0007669"/>
    <property type="project" value="InterPro"/>
</dbReference>
<dbReference type="SUPFAM" id="SSF49363">
    <property type="entry name" value="Purple acid phosphatase, N-terminal domain"/>
    <property type="match status" value="1"/>
</dbReference>
<dbReference type="InterPro" id="IPR039331">
    <property type="entry name" value="PAPs-like"/>
</dbReference>
<evidence type="ECO:0000259" key="12">
    <source>
        <dbReference type="Pfam" id="PF16656"/>
    </source>
</evidence>
<comment type="catalytic activity">
    <reaction evidence="1 9">
        <text>a phosphate monoester + H2O = an alcohol + phosphate</text>
        <dbReference type="Rhea" id="RHEA:15017"/>
        <dbReference type="ChEBI" id="CHEBI:15377"/>
        <dbReference type="ChEBI" id="CHEBI:30879"/>
        <dbReference type="ChEBI" id="CHEBI:43474"/>
        <dbReference type="ChEBI" id="CHEBI:67140"/>
        <dbReference type="EC" id="3.1.3.2"/>
    </reaction>
</comment>
<name>A0AAW0M6T9_QUESU</name>
<comment type="cofactor">
    <cofactor evidence="2">
        <name>Zn(2+)</name>
        <dbReference type="ChEBI" id="CHEBI:29105"/>
    </cofactor>
</comment>
<dbReference type="Proteomes" id="UP000237347">
    <property type="component" value="Unassembled WGS sequence"/>
</dbReference>
<feature type="domain" description="Calcineurin-like phosphoesterase" evidence="10">
    <location>
        <begin position="145"/>
        <end position="338"/>
    </location>
</feature>
<dbReference type="InterPro" id="IPR008963">
    <property type="entry name" value="Purple_acid_Pase-like_N"/>
</dbReference>
<dbReference type="InterPro" id="IPR041792">
    <property type="entry name" value="MPP_PAP"/>
</dbReference>
<evidence type="ECO:0000256" key="6">
    <source>
        <dbReference type="ARBA" id="ARBA00022801"/>
    </source>
</evidence>
<gene>
    <name evidence="13" type="primary">PAP20_0</name>
    <name evidence="13" type="ORF">CFP56_009552</name>
</gene>
<keyword evidence="6 9" id="KW-0378">Hydrolase</keyword>
<dbReference type="InterPro" id="IPR003961">
    <property type="entry name" value="FN3_dom"/>
</dbReference>
<evidence type="ECO:0000259" key="10">
    <source>
        <dbReference type="Pfam" id="PF00149"/>
    </source>
</evidence>
<evidence type="ECO:0000256" key="1">
    <source>
        <dbReference type="ARBA" id="ARBA00000032"/>
    </source>
</evidence>
<comment type="caution">
    <text evidence="13">The sequence shown here is derived from an EMBL/GenBank/DDBJ whole genome shotgun (WGS) entry which is preliminary data.</text>
</comment>
<dbReference type="Gene3D" id="3.60.21.10">
    <property type="match status" value="2"/>
</dbReference>
<evidence type="ECO:0000256" key="2">
    <source>
        <dbReference type="ARBA" id="ARBA00001947"/>
    </source>
</evidence>
<keyword evidence="8" id="KW-0325">Glycoprotein</keyword>
<evidence type="ECO:0000313" key="13">
    <source>
        <dbReference type="EMBL" id="KAK7858956.1"/>
    </source>
</evidence>
<dbReference type="Gene3D" id="2.60.40.380">
    <property type="entry name" value="Purple acid phosphatase-like, N-terminal"/>
    <property type="match status" value="1"/>
</dbReference>
<dbReference type="InterPro" id="IPR004843">
    <property type="entry name" value="Calcineurin-like_PHP"/>
</dbReference>
<evidence type="ECO:0000256" key="8">
    <source>
        <dbReference type="ARBA" id="ARBA00023180"/>
    </source>
</evidence>
<dbReference type="InterPro" id="IPR015914">
    <property type="entry name" value="PAPs_N"/>
</dbReference>
<evidence type="ECO:0000256" key="9">
    <source>
        <dbReference type="RuleBase" id="RU361203"/>
    </source>
</evidence>
<feature type="domain" description="Purple acid phosphatase C-terminal" evidence="11">
    <location>
        <begin position="475"/>
        <end position="533"/>
    </location>
</feature>
<organism evidence="13 14">
    <name type="scientific">Quercus suber</name>
    <name type="common">Cork oak</name>
    <dbReference type="NCBI Taxonomy" id="58331"/>
    <lineage>
        <taxon>Eukaryota</taxon>
        <taxon>Viridiplantae</taxon>
        <taxon>Streptophyta</taxon>
        <taxon>Embryophyta</taxon>
        <taxon>Tracheophyta</taxon>
        <taxon>Spermatophyta</taxon>
        <taxon>Magnoliopsida</taxon>
        <taxon>eudicotyledons</taxon>
        <taxon>Gunneridae</taxon>
        <taxon>Pentapetalae</taxon>
        <taxon>rosids</taxon>
        <taxon>fabids</taxon>
        <taxon>Fagales</taxon>
        <taxon>Fagaceae</taxon>
        <taxon>Quercus</taxon>
    </lineage>
</organism>
<dbReference type="AlphaFoldDB" id="A0AAW0M6T9"/>
<sequence length="555" mass="62009">MDLRGLRLVLTFAVALAFVGFIGGVYSYNRPPMRKDLIVRRLEILDDSSPQQVHISSVGEDKMRISWITDSSTPATVEYTTTSGAQGTSVTGTTSSYDYLTYKSGEIHEVVIGPLNPNTVYYYRCGSNSAPELNFKTPPAQFPINFAVVGDLGQTDWTKSTLQHIAQSNYDMLLLPGDLSYADFIQPLWDSFGRLVEPLASQRPWMVTQGNHEAEKIPLIHKEPFTAYNARWRMPFEGSGSDSNLYYSFDVAGVHVIMLGSYTDFGPTSSQYSWLQADLGKIDRNKTPWTVVLIHAPWYNTNTAHQGEKESIDMKASMEKLLYQARVDVVFAGHVHAYERFTRVYNGNTDNCAPVYINIGDGGNREGLASKYQNPKPDISLFREASFGHGELNVVNSTNALWTWHRNDDDEAVASDSLWLTSLSSEPACEKESIDMKASMEKLLYQARVDVVFAGHVHAYERFTRVYNGNTDNCAPVYINIGDGGNREGLASKYQNPKPDISLFREASFGHGELNVVNSTNALWTWHRNDDDEAVASDSLWLTSLSSEPACKVQN</sequence>
<proteinExistence type="inferred from homology"/>
<dbReference type="CDD" id="cd00063">
    <property type="entry name" value="FN3"/>
    <property type="match status" value="1"/>
</dbReference>
<evidence type="ECO:0000256" key="4">
    <source>
        <dbReference type="ARBA" id="ARBA00008723"/>
    </source>
</evidence>
<dbReference type="PANTHER" id="PTHR22953:SF153">
    <property type="entry name" value="PURPLE ACID PHOSPHATASE"/>
    <property type="match status" value="1"/>
</dbReference>
<dbReference type="CDD" id="cd00838">
    <property type="entry name" value="MPP_superfamily"/>
    <property type="match status" value="1"/>
</dbReference>
<dbReference type="Pfam" id="PF00149">
    <property type="entry name" value="Metallophos"/>
    <property type="match status" value="1"/>
</dbReference>
<evidence type="ECO:0000256" key="5">
    <source>
        <dbReference type="ARBA" id="ARBA00022729"/>
    </source>
</evidence>
<dbReference type="SUPFAM" id="SSF56300">
    <property type="entry name" value="Metallo-dependent phosphatases"/>
    <property type="match status" value="2"/>
</dbReference>
<protein>
    <recommendedName>
        <fullName evidence="9">Purple acid phosphatase</fullName>
        <ecNumber evidence="9">3.1.3.2</ecNumber>
    </recommendedName>
</protein>
<evidence type="ECO:0000259" key="11">
    <source>
        <dbReference type="Pfam" id="PF14008"/>
    </source>
</evidence>
<keyword evidence="14" id="KW-1185">Reference proteome</keyword>
<dbReference type="EC" id="3.1.3.2" evidence="9"/>
<dbReference type="GO" id="GO:0003993">
    <property type="term" value="F:acid phosphatase activity"/>
    <property type="evidence" value="ECO:0007669"/>
    <property type="project" value="UniProtKB-EC"/>
</dbReference>
<dbReference type="InterPro" id="IPR025733">
    <property type="entry name" value="PAPs_C"/>
</dbReference>
<reference evidence="13 14" key="1">
    <citation type="journal article" date="2018" name="Sci. Data">
        <title>The draft genome sequence of cork oak.</title>
        <authorList>
            <person name="Ramos A.M."/>
            <person name="Usie A."/>
            <person name="Barbosa P."/>
            <person name="Barros P.M."/>
            <person name="Capote T."/>
            <person name="Chaves I."/>
            <person name="Simoes F."/>
            <person name="Abreu I."/>
            <person name="Carrasquinho I."/>
            <person name="Faro C."/>
            <person name="Guimaraes J.B."/>
            <person name="Mendonca D."/>
            <person name="Nobrega F."/>
            <person name="Rodrigues L."/>
            <person name="Saibo N.J.M."/>
            <person name="Varela M.C."/>
            <person name="Egas C."/>
            <person name="Matos J."/>
            <person name="Miguel C.M."/>
            <person name="Oliveira M.M."/>
            <person name="Ricardo C.P."/>
            <person name="Goncalves S."/>
        </authorList>
    </citation>
    <scope>NUCLEOTIDE SEQUENCE [LARGE SCALE GENOMIC DNA]</scope>
    <source>
        <strain evidence="14">cv. HL8</strain>
    </source>
</reference>
<dbReference type="InterPro" id="IPR029052">
    <property type="entry name" value="Metallo-depent_PP-like"/>
</dbReference>
<dbReference type="Pfam" id="PF16656">
    <property type="entry name" value="Pur_ac_phosph_N"/>
    <property type="match status" value="1"/>
</dbReference>
<comment type="cofactor">
    <cofactor evidence="3">
        <name>Fe cation</name>
        <dbReference type="ChEBI" id="CHEBI:24875"/>
    </cofactor>
</comment>
<feature type="domain" description="Purple acid phosphatase C-terminal" evidence="11">
    <location>
        <begin position="353"/>
        <end position="411"/>
    </location>
</feature>
<evidence type="ECO:0000313" key="14">
    <source>
        <dbReference type="Proteomes" id="UP000237347"/>
    </source>
</evidence>
<keyword evidence="7" id="KW-0862">Zinc</keyword>
<dbReference type="Pfam" id="PF14008">
    <property type="entry name" value="Metallophos_C"/>
    <property type="match status" value="2"/>
</dbReference>
<evidence type="ECO:0000256" key="7">
    <source>
        <dbReference type="ARBA" id="ARBA00022833"/>
    </source>
</evidence>
<dbReference type="PANTHER" id="PTHR22953">
    <property type="entry name" value="ACID PHOSPHATASE RELATED"/>
    <property type="match status" value="1"/>
</dbReference>
<dbReference type="EMBL" id="PKMF04000016">
    <property type="protein sequence ID" value="KAK7858956.1"/>
    <property type="molecule type" value="Genomic_DNA"/>
</dbReference>
<accession>A0AAW0M6T9</accession>
<feature type="domain" description="Purple acid phosphatase N-terminal" evidence="12">
    <location>
        <begin position="50"/>
        <end position="137"/>
    </location>
</feature>
<dbReference type="CDD" id="cd00839">
    <property type="entry name" value="MPP_PAPs"/>
    <property type="match status" value="1"/>
</dbReference>
<comment type="similarity">
    <text evidence="4 9">Belongs to the metallophosphoesterase superfamily. Purple acid phosphatase family.</text>
</comment>
<evidence type="ECO:0000256" key="3">
    <source>
        <dbReference type="ARBA" id="ARBA00001962"/>
    </source>
</evidence>
<keyword evidence="5" id="KW-0732">Signal</keyword>